<evidence type="ECO:0000259" key="2">
    <source>
        <dbReference type="Pfam" id="PF02900"/>
    </source>
</evidence>
<sequence length="327" mass="36496">MKNRHPVIGGYVLPGLPHPLLVPEANPGWSRLRQGFEQVRAEIAESDADLLLIYSTMWPSVVGHQIQADPEPEWVHVDELFHDLGSIPYKFRMDADFAADYCRQCRDRGLQARTVAYKGFPIDTGSVVALKLINPDNRIPATIVSSNVYADRAETVVLAKSAVAALERSGKKAIAIVISTLSNRLHQEWIKPEEDQVHSLKDQEWNAKILDFLKAGRLEDTAQLSRQIHREARVHKVVNFKPFWWLASVMGEHNLYTGTVFGYEAVFGTGSAVIGLRRATRAARDLEFDEESPERYIGDRNVLGPSSDSMSGWSSQVQVASQPPGEA</sequence>
<evidence type="ECO:0000313" key="4">
    <source>
        <dbReference type="Proteomes" id="UP000663929"/>
    </source>
</evidence>
<evidence type="ECO:0000256" key="1">
    <source>
        <dbReference type="SAM" id="MobiDB-lite"/>
    </source>
</evidence>
<protein>
    <recommendedName>
        <fullName evidence="2">Extradiol ring-cleavage dioxygenase class III enzyme subunit B domain-containing protein</fullName>
    </recommendedName>
</protein>
<proteinExistence type="predicted"/>
<gene>
    <name evidence="3" type="ORF">J3U87_09075</name>
</gene>
<dbReference type="GO" id="GO:0016702">
    <property type="term" value="F:oxidoreductase activity, acting on single donors with incorporation of molecular oxygen, incorporation of two atoms of oxygen"/>
    <property type="evidence" value="ECO:0007669"/>
    <property type="project" value="UniProtKB-ARBA"/>
</dbReference>
<dbReference type="InterPro" id="IPR004183">
    <property type="entry name" value="Xdiol_dOase_suB"/>
</dbReference>
<feature type="domain" description="Extradiol ring-cleavage dioxygenase class III enzyme subunit B" evidence="2">
    <location>
        <begin position="25"/>
        <end position="270"/>
    </location>
</feature>
<dbReference type="KEGG" id="scor:J3U87_09075"/>
<feature type="compositionally biased region" description="Low complexity" evidence="1">
    <location>
        <begin position="306"/>
        <end position="315"/>
    </location>
</feature>
<accession>A0A8A4TSY7</accession>
<name>A0A8A4TSY7_SULCO</name>
<dbReference type="Proteomes" id="UP000663929">
    <property type="component" value="Chromosome"/>
</dbReference>
<evidence type="ECO:0000313" key="3">
    <source>
        <dbReference type="EMBL" id="QTD52613.1"/>
    </source>
</evidence>
<organism evidence="3 4">
    <name type="scientific">Sulfidibacter corallicola</name>
    <dbReference type="NCBI Taxonomy" id="2818388"/>
    <lineage>
        <taxon>Bacteria</taxon>
        <taxon>Pseudomonadati</taxon>
        <taxon>Acidobacteriota</taxon>
        <taxon>Holophagae</taxon>
        <taxon>Acanthopleuribacterales</taxon>
        <taxon>Acanthopleuribacteraceae</taxon>
        <taxon>Sulfidibacter</taxon>
    </lineage>
</organism>
<dbReference type="RefSeq" id="WP_237382717.1">
    <property type="nucleotide sequence ID" value="NZ_CP071793.1"/>
</dbReference>
<dbReference type="EMBL" id="CP071793">
    <property type="protein sequence ID" value="QTD52613.1"/>
    <property type="molecule type" value="Genomic_DNA"/>
</dbReference>
<dbReference type="Gene3D" id="3.40.830.10">
    <property type="entry name" value="LigB-like"/>
    <property type="match status" value="1"/>
</dbReference>
<dbReference type="SUPFAM" id="SSF53213">
    <property type="entry name" value="LigB-like"/>
    <property type="match status" value="1"/>
</dbReference>
<feature type="region of interest" description="Disordered" evidence="1">
    <location>
        <begin position="297"/>
        <end position="327"/>
    </location>
</feature>
<dbReference type="AlphaFoldDB" id="A0A8A4TSY7"/>
<dbReference type="Pfam" id="PF02900">
    <property type="entry name" value="LigB"/>
    <property type="match status" value="1"/>
</dbReference>
<reference evidence="3" key="1">
    <citation type="submission" date="2021-03" db="EMBL/GenBank/DDBJ databases">
        <title>Acanthopleuribacteraceae sp. M133.</title>
        <authorList>
            <person name="Wang G."/>
        </authorList>
    </citation>
    <scope>NUCLEOTIDE SEQUENCE</scope>
    <source>
        <strain evidence="3">M133</strain>
    </source>
</reference>
<keyword evidence="4" id="KW-1185">Reference proteome</keyword>
<dbReference type="GO" id="GO:0008198">
    <property type="term" value="F:ferrous iron binding"/>
    <property type="evidence" value="ECO:0007669"/>
    <property type="project" value="InterPro"/>
</dbReference>